<reference evidence="6" key="1">
    <citation type="journal article" date="2022" name="Cell">
        <title>Repeat-based holocentromeres influence genome architecture and karyotype evolution.</title>
        <authorList>
            <person name="Hofstatter P.G."/>
            <person name="Thangavel G."/>
            <person name="Lux T."/>
            <person name="Neumann P."/>
            <person name="Vondrak T."/>
            <person name="Novak P."/>
            <person name="Zhang M."/>
            <person name="Costa L."/>
            <person name="Castellani M."/>
            <person name="Scott A."/>
            <person name="Toegelov H."/>
            <person name="Fuchs J."/>
            <person name="Mata-Sucre Y."/>
            <person name="Dias Y."/>
            <person name="Vanzela A.L.L."/>
            <person name="Huettel B."/>
            <person name="Almeida C.C.S."/>
            <person name="Simkova H."/>
            <person name="Souza G."/>
            <person name="Pedrosa-Harand A."/>
            <person name="Macas J."/>
            <person name="Mayer K.F.X."/>
            <person name="Houben A."/>
            <person name="Marques A."/>
        </authorList>
    </citation>
    <scope>NUCLEOTIDE SEQUENCE</scope>
    <source>
        <strain evidence="6">RhyBre1mFocal</strain>
    </source>
</reference>
<dbReference type="Gene3D" id="3.30.40.10">
    <property type="entry name" value="Zinc/RING finger domain, C3HC4 (zinc finger)"/>
    <property type="match status" value="1"/>
</dbReference>
<gene>
    <name evidence="6" type="ORF">LUZ63_002771</name>
</gene>
<evidence type="ECO:0000259" key="5">
    <source>
        <dbReference type="PROSITE" id="PS50089"/>
    </source>
</evidence>
<proteinExistence type="predicted"/>
<dbReference type="PANTHER" id="PTHR45969">
    <property type="entry name" value="RING ZINC FINGER PROTEIN-RELATED"/>
    <property type="match status" value="1"/>
</dbReference>
<keyword evidence="1" id="KW-0479">Metal-binding</keyword>
<dbReference type="InterPro" id="IPR013083">
    <property type="entry name" value="Znf_RING/FYVE/PHD"/>
</dbReference>
<dbReference type="Proteomes" id="UP001151287">
    <property type="component" value="Unassembled WGS sequence"/>
</dbReference>
<sequence>MGFPVGYSDLFLPKLVLHLLVLLGAVRRCLLWVFRTVGLGDLLEMDEPSVQGHTTSRILQHRRPQFKSVPSVLIEEALPVVKFEELDSNKAEAVCCAVCLYDIEGCEEVRRLTNCCHVFHRGCLDRWMEHDQHTCPLCRAKLIPDEMGSSLVGSNTSDTASTMVSADTTELSDYDYFFPSLPSSPLPSPILFQPHQLLGPGY</sequence>
<keyword evidence="7" id="KW-1185">Reference proteome</keyword>
<evidence type="ECO:0000313" key="7">
    <source>
        <dbReference type="Proteomes" id="UP001151287"/>
    </source>
</evidence>
<organism evidence="6 7">
    <name type="scientific">Rhynchospora breviuscula</name>
    <dbReference type="NCBI Taxonomy" id="2022672"/>
    <lineage>
        <taxon>Eukaryota</taxon>
        <taxon>Viridiplantae</taxon>
        <taxon>Streptophyta</taxon>
        <taxon>Embryophyta</taxon>
        <taxon>Tracheophyta</taxon>
        <taxon>Spermatophyta</taxon>
        <taxon>Magnoliopsida</taxon>
        <taxon>Liliopsida</taxon>
        <taxon>Poales</taxon>
        <taxon>Cyperaceae</taxon>
        <taxon>Cyperoideae</taxon>
        <taxon>Rhynchosporeae</taxon>
        <taxon>Rhynchospora</taxon>
    </lineage>
</organism>
<dbReference type="SMART" id="SM00184">
    <property type="entry name" value="RING"/>
    <property type="match status" value="1"/>
</dbReference>
<dbReference type="GO" id="GO:0061630">
    <property type="term" value="F:ubiquitin protein ligase activity"/>
    <property type="evidence" value="ECO:0007669"/>
    <property type="project" value="TreeGrafter"/>
</dbReference>
<accession>A0A9Q0CZD1</accession>
<keyword evidence="3" id="KW-0862">Zinc</keyword>
<dbReference type="AlphaFoldDB" id="A0A9Q0CZD1"/>
<evidence type="ECO:0000256" key="1">
    <source>
        <dbReference type="ARBA" id="ARBA00022723"/>
    </source>
</evidence>
<dbReference type="SUPFAM" id="SSF57850">
    <property type="entry name" value="RING/U-box"/>
    <property type="match status" value="1"/>
</dbReference>
<evidence type="ECO:0000313" key="6">
    <source>
        <dbReference type="EMBL" id="KAJ1702992.1"/>
    </source>
</evidence>
<evidence type="ECO:0000256" key="4">
    <source>
        <dbReference type="PROSITE-ProRule" id="PRU00175"/>
    </source>
</evidence>
<dbReference type="PROSITE" id="PS50089">
    <property type="entry name" value="ZF_RING_2"/>
    <property type="match status" value="1"/>
</dbReference>
<dbReference type="GO" id="GO:0008270">
    <property type="term" value="F:zinc ion binding"/>
    <property type="evidence" value="ECO:0007669"/>
    <property type="project" value="UniProtKB-KW"/>
</dbReference>
<evidence type="ECO:0000256" key="2">
    <source>
        <dbReference type="ARBA" id="ARBA00022771"/>
    </source>
</evidence>
<name>A0A9Q0CZD1_9POAL</name>
<dbReference type="OrthoDB" id="8062037at2759"/>
<evidence type="ECO:0000256" key="3">
    <source>
        <dbReference type="ARBA" id="ARBA00022833"/>
    </source>
</evidence>
<dbReference type="Pfam" id="PF13639">
    <property type="entry name" value="zf-RING_2"/>
    <property type="match status" value="1"/>
</dbReference>
<dbReference type="GO" id="GO:0016567">
    <property type="term" value="P:protein ubiquitination"/>
    <property type="evidence" value="ECO:0007669"/>
    <property type="project" value="TreeGrafter"/>
</dbReference>
<dbReference type="EMBL" id="JAMQYH010000001">
    <property type="protein sequence ID" value="KAJ1702992.1"/>
    <property type="molecule type" value="Genomic_DNA"/>
</dbReference>
<dbReference type="InterPro" id="IPR001841">
    <property type="entry name" value="Znf_RING"/>
</dbReference>
<protein>
    <recommendedName>
        <fullName evidence="5">RING-type domain-containing protein</fullName>
    </recommendedName>
</protein>
<dbReference type="PANTHER" id="PTHR45969:SF33">
    <property type="entry name" value="RING ZINC FINGER PROTEIN-RELATED"/>
    <property type="match status" value="1"/>
</dbReference>
<feature type="domain" description="RING-type" evidence="5">
    <location>
        <begin position="96"/>
        <end position="139"/>
    </location>
</feature>
<comment type="caution">
    <text evidence="6">The sequence shown here is derived from an EMBL/GenBank/DDBJ whole genome shotgun (WGS) entry which is preliminary data.</text>
</comment>
<keyword evidence="2 4" id="KW-0863">Zinc-finger</keyword>